<dbReference type="EMBL" id="DS235140">
    <property type="protein sequence ID" value="EEB12456.1"/>
    <property type="molecule type" value="Genomic_DNA"/>
</dbReference>
<dbReference type="eggNOG" id="ENOG502QVPV">
    <property type="taxonomic scope" value="Eukaryota"/>
</dbReference>
<dbReference type="Pfam" id="PF11901">
    <property type="entry name" value="DM9"/>
    <property type="match status" value="1"/>
</dbReference>
<dbReference type="SMART" id="SM00696">
    <property type="entry name" value="DM9"/>
    <property type="match status" value="2"/>
</dbReference>
<dbReference type="EMBL" id="AAZO01002104">
    <property type="status" value="NOT_ANNOTATED_CDS"/>
    <property type="molecule type" value="Genomic_DNA"/>
</dbReference>
<evidence type="ECO:0000313" key="4">
    <source>
        <dbReference type="Proteomes" id="UP000009046"/>
    </source>
</evidence>
<protein>
    <recommendedName>
        <fullName evidence="1">Farnesoic acid O-methyl transferase domain-containing protein</fullName>
    </recommendedName>
</protein>
<dbReference type="GeneID" id="8240109"/>
<dbReference type="EnsemblMetazoa" id="PHUM180960-RA">
    <property type="protein sequence ID" value="PHUM180960-PA"/>
    <property type="gene ID" value="PHUM180960"/>
</dbReference>
<dbReference type="AlphaFoldDB" id="E0VGF0"/>
<dbReference type="PANTHER" id="PTHR31649:SF1">
    <property type="entry name" value="FARNESOIC ACID O-METHYL TRANSFERASE DOMAIN-CONTAINING PROTEIN"/>
    <property type="match status" value="1"/>
</dbReference>
<dbReference type="RefSeq" id="XP_002425194.1">
    <property type="nucleotide sequence ID" value="XM_002425149.1"/>
</dbReference>
<dbReference type="Pfam" id="PF12248">
    <property type="entry name" value="Methyltransf_FA"/>
    <property type="match status" value="1"/>
</dbReference>
<sequence>MICNLILYCEFNTPDELTYVFHPAVGNVCNFKVQAANDAHIALTTGPEEADPMYEVFIGGWRNSKSVIRKDRTKPDVVEVETPNILSEGEMRGFWIKWGDGKISVGKQGEEAFMTHEDPSFKVGHLGFCTGWGATGNWVVEEPPKREAYWEKGANGEVPQNVVTGGTDNETGDVLLVARAEHEGAVIPGKFVPTHGVTYVSWGGAEHAKDEYEILCGCEPQWVSAQDGEVPPGALEGGKSEDGEVFYIGRVNDGEKLMIGKVQSSHKVCYVPYGGNELAYPNYEVLVV</sequence>
<dbReference type="Proteomes" id="UP000009046">
    <property type="component" value="Unassembled WGS sequence"/>
</dbReference>
<feature type="domain" description="Farnesoic acid O-methyl transferase" evidence="1">
    <location>
        <begin position="18"/>
        <end position="143"/>
    </location>
</feature>
<dbReference type="KEGG" id="phu:Phum_PHUM180960"/>
<reference evidence="3" key="3">
    <citation type="submission" date="2021-02" db="UniProtKB">
        <authorList>
            <consortium name="EnsemblMetazoa"/>
        </authorList>
    </citation>
    <scope>IDENTIFICATION</scope>
    <source>
        <strain evidence="3">USDA</strain>
    </source>
</reference>
<dbReference type="OMA" id="SPMYEIM"/>
<keyword evidence="4" id="KW-1185">Reference proteome</keyword>
<reference evidence="2" key="1">
    <citation type="submission" date="2007-04" db="EMBL/GenBank/DDBJ databases">
        <title>Annotation of Pediculus humanus corporis strain USDA.</title>
        <authorList>
            <person name="Kirkness E."/>
            <person name="Hannick L."/>
            <person name="Hass B."/>
            <person name="Bruggner R."/>
            <person name="Lawson D."/>
            <person name="Bidwell S."/>
            <person name="Joardar V."/>
            <person name="Caler E."/>
            <person name="Walenz B."/>
            <person name="Inman J."/>
            <person name="Schobel S."/>
            <person name="Galinsky K."/>
            <person name="Amedeo P."/>
            <person name="Strausberg R."/>
        </authorList>
    </citation>
    <scope>NUCLEOTIDE SEQUENCE</scope>
    <source>
        <strain evidence="2">USDA</strain>
    </source>
</reference>
<dbReference type="FunCoup" id="E0VGF0">
    <property type="interactions" value="135"/>
</dbReference>
<evidence type="ECO:0000259" key="1">
    <source>
        <dbReference type="Pfam" id="PF12248"/>
    </source>
</evidence>
<evidence type="ECO:0000313" key="3">
    <source>
        <dbReference type="EnsemblMetazoa" id="PHUM180960-PA"/>
    </source>
</evidence>
<reference evidence="2" key="2">
    <citation type="submission" date="2007-04" db="EMBL/GenBank/DDBJ databases">
        <title>The genome of the human body louse.</title>
        <authorList>
            <consortium name="The Human Body Louse Genome Consortium"/>
            <person name="Kirkness E."/>
            <person name="Walenz B."/>
            <person name="Hass B."/>
            <person name="Bruggner R."/>
            <person name="Strausberg R."/>
        </authorList>
    </citation>
    <scope>NUCLEOTIDE SEQUENCE</scope>
    <source>
        <strain evidence="2">USDA</strain>
    </source>
</reference>
<dbReference type="PANTHER" id="PTHR31649">
    <property type="entry name" value="AGAP009604-PA"/>
    <property type="match status" value="1"/>
</dbReference>
<dbReference type="InParanoid" id="E0VGF0"/>
<dbReference type="InterPro" id="IPR022041">
    <property type="entry name" value="Methyltransf_FA"/>
</dbReference>
<dbReference type="HOGENOM" id="CLU_040963_0_0_1"/>
<proteinExistence type="predicted"/>
<accession>E0VGF0</accession>
<evidence type="ECO:0000313" key="2">
    <source>
        <dbReference type="EMBL" id="EEB12456.1"/>
    </source>
</evidence>
<dbReference type="CTD" id="8240109"/>
<name>E0VGF0_PEDHC</name>
<gene>
    <name evidence="3" type="primary">8240109</name>
    <name evidence="2" type="ORF">Phum_PHUM180960</name>
</gene>
<dbReference type="VEuPathDB" id="VectorBase:PHUM180960"/>
<organism>
    <name type="scientific">Pediculus humanus subsp. corporis</name>
    <name type="common">Body louse</name>
    <dbReference type="NCBI Taxonomy" id="121224"/>
    <lineage>
        <taxon>Eukaryota</taxon>
        <taxon>Metazoa</taxon>
        <taxon>Ecdysozoa</taxon>
        <taxon>Arthropoda</taxon>
        <taxon>Hexapoda</taxon>
        <taxon>Insecta</taxon>
        <taxon>Pterygota</taxon>
        <taxon>Neoptera</taxon>
        <taxon>Paraneoptera</taxon>
        <taxon>Psocodea</taxon>
        <taxon>Troctomorpha</taxon>
        <taxon>Phthiraptera</taxon>
        <taxon>Anoplura</taxon>
        <taxon>Pediculidae</taxon>
        <taxon>Pediculus</taxon>
    </lineage>
</organism>
<dbReference type="OrthoDB" id="2142040at2759"/>
<dbReference type="InterPro" id="IPR006616">
    <property type="entry name" value="DM9_repeat"/>
</dbReference>
<dbReference type="STRING" id="121224.E0VGF0"/>